<dbReference type="EnsemblMetazoa" id="GAUT004452-RA">
    <property type="protein sequence ID" value="GAUT004452-PA"/>
    <property type="gene ID" value="GAUT004452"/>
</dbReference>
<keyword evidence="1" id="KW-0812">Transmembrane</keyword>
<reference evidence="2" key="1">
    <citation type="submission" date="2020-05" db="UniProtKB">
        <authorList>
            <consortium name="EnsemblMetazoa"/>
        </authorList>
    </citation>
    <scope>IDENTIFICATION</scope>
    <source>
        <strain evidence="2">TTRI</strain>
    </source>
</reference>
<dbReference type="AlphaFoldDB" id="A0A1A9UGV8"/>
<evidence type="ECO:0000313" key="2">
    <source>
        <dbReference type="EnsemblMetazoa" id="GAUT004452-PA"/>
    </source>
</evidence>
<protein>
    <submittedName>
        <fullName evidence="2">Uncharacterized protein</fullName>
    </submittedName>
</protein>
<organism evidence="2 3">
    <name type="scientific">Glossina austeni</name>
    <name type="common">Savannah tsetse fly</name>
    <dbReference type="NCBI Taxonomy" id="7395"/>
    <lineage>
        <taxon>Eukaryota</taxon>
        <taxon>Metazoa</taxon>
        <taxon>Ecdysozoa</taxon>
        <taxon>Arthropoda</taxon>
        <taxon>Hexapoda</taxon>
        <taxon>Insecta</taxon>
        <taxon>Pterygota</taxon>
        <taxon>Neoptera</taxon>
        <taxon>Endopterygota</taxon>
        <taxon>Diptera</taxon>
        <taxon>Brachycera</taxon>
        <taxon>Muscomorpha</taxon>
        <taxon>Hippoboscoidea</taxon>
        <taxon>Glossinidae</taxon>
        <taxon>Glossina</taxon>
    </lineage>
</organism>
<accession>A0A1A9UGV8</accession>
<proteinExistence type="predicted"/>
<keyword evidence="1" id="KW-1133">Transmembrane helix</keyword>
<keyword evidence="3" id="KW-1185">Reference proteome</keyword>
<keyword evidence="1" id="KW-0472">Membrane</keyword>
<dbReference type="Proteomes" id="UP000078200">
    <property type="component" value="Unassembled WGS sequence"/>
</dbReference>
<evidence type="ECO:0000256" key="1">
    <source>
        <dbReference type="SAM" id="Phobius"/>
    </source>
</evidence>
<dbReference type="VEuPathDB" id="VectorBase:GAUT004452"/>
<sequence>MQNSQTLIGHMHSPYLGSTVTLTVRIGIPMRRKWHRDLSSLINVETFAQNFNLILAESSTDKSPLCFVNQTMNGFEHISAFQKLIQKGKYYILVLNSLQWVASNDQKYLPKRWKIRYYALKQLKATTMWFHGVQVKWQKSNSKETDLTMISPPLRRDHALSNLISLAVMANNKRPQEANCSSLLKASISLTRLRTKANQQRYYAIIIVIIIQIVLIHFLRKVTPHIQLNAFSSEGKCLHALNQNLNLWINKLNINSTSCKIHLNSNVYISDYRKSRNAFKSQQFQVVVKVITEF</sequence>
<evidence type="ECO:0000313" key="3">
    <source>
        <dbReference type="Proteomes" id="UP000078200"/>
    </source>
</evidence>
<name>A0A1A9UGV8_GLOAU</name>
<feature type="transmembrane region" description="Helical" evidence="1">
    <location>
        <begin position="202"/>
        <end position="219"/>
    </location>
</feature>